<dbReference type="SUPFAM" id="SSF143880">
    <property type="entry name" value="NE0471 N-terminal domain-like"/>
    <property type="match status" value="1"/>
</dbReference>
<sequence>MELHSHLPKNLTDTDVVAVEVTAPFRVRVTHRDGTSTVHRFSSEEFTGIAEPLRNPKVFASAAVIGHCLGWDLHGGLYDRGGDALWLHAHGWCDGSHDLTAVVER</sequence>
<dbReference type="AlphaFoldDB" id="A0A375Z4G6"/>
<keyword evidence="2" id="KW-1185">Reference proteome</keyword>
<dbReference type="Proteomes" id="UP000252015">
    <property type="component" value="Unassembled WGS sequence"/>
</dbReference>
<protein>
    <recommendedName>
        <fullName evidence="3">DUF2442 domain-containing protein</fullName>
    </recommendedName>
</protein>
<proteinExistence type="predicted"/>
<organism evidence="1 2">
    <name type="scientific">Mycobacterium shimoidei</name>
    <dbReference type="NCBI Taxonomy" id="29313"/>
    <lineage>
        <taxon>Bacteria</taxon>
        <taxon>Bacillati</taxon>
        <taxon>Actinomycetota</taxon>
        <taxon>Actinomycetes</taxon>
        <taxon>Mycobacteriales</taxon>
        <taxon>Mycobacteriaceae</taxon>
        <taxon>Mycobacterium</taxon>
    </lineage>
</organism>
<dbReference type="InterPro" id="IPR036782">
    <property type="entry name" value="NE0471-like_N"/>
</dbReference>
<evidence type="ECO:0008006" key="3">
    <source>
        <dbReference type="Google" id="ProtNLM"/>
    </source>
</evidence>
<reference evidence="1 2" key="1">
    <citation type="submission" date="2018-05" db="EMBL/GenBank/DDBJ databases">
        <authorList>
            <consortium name="IHU Genomes"/>
        </authorList>
    </citation>
    <scope>NUCLEOTIDE SEQUENCE [LARGE SCALE GENOMIC DNA]</scope>
    <source>
        <strain evidence="1 2">P7336</strain>
    </source>
</reference>
<dbReference type="EMBL" id="UEGW01000001">
    <property type="protein sequence ID" value="SRX96049.1"/>
    <property type="molecule type" value="Genomic_DNA"/>
</dbReference>
<gene>
    <name evidence="1" type="ORF">MSP7336_04324</name>
</gene>
<dbReference type="RefSeq" id="WP_113964543.1">
    <property type="nucleotide sequence ID" value="NZ_UEGW01000001.1"/>
</dbReference>
<dbReference type="Gene3D" id="3.30.2020.10">
    <property type="entry name" value="NE0471-like N-terminal domain"/>
    <property type="match status" value="1"/>
</dbReference>
<name>A0A375Z4G6_MYCSH</name>
<evidence type="ECO:0000313" key="1">
    <source>
        <dbReference type="EMBL" id="SRX96049.1"/>
    </source>
</evidence>
<evidence type="ECO:0000313" key="2">
    <source>
        <dbReference type="Proteomes" id="UP000252015"/>
    </source>
</evidence>
<accession>A0A375Z4G6</accession>